<dbReference type="PATRIC" id="fig|29423.5.peg.2360"/>
<dbReference type="AlphaFoldDB" id="A0A0W0WXQ4"/>
<gene>
    <name evidence="2" type="ORF">Loak_2248</name>
</gene>
<dbReference type="Pfam" id="PF04014">
    <property type="entry name" value="MazE_antitoxin"/>
    <property type="match status" value="1"/>
</dbReference>
<dbReference type="SUPFAM" id="SSF89447">
    <property type="entry name" value="AbrB/MazE/MraZ-like"/>
    <property type="match status" value="1"/>
</dbReference>
<dbReference type="GO" id="GO:0003677">
    <property type="term" value="F:DNA binding"/>
    <property type="evidence" value="ECO:0007669"/>
    <property type="project" value="InterPro"/>
</dbReference>
<accession>A0A0W0WXQ4</accession>
<protein>
    <recommendedName>
        <fullName evidence="1">SpoVT-AbrB domain-containing protein</fullName>
    </recommendedName>
</protein>
<comment type="caution">
    <text evidence="2">The sequence shown here is derived from an EMBL/GenBank/DDBJ whole genome shotgun (WGS) entry which is preliminary data.</text>
</comment>
<sequence>MKVHAKIQKWGNSLALRIGGAMREIPHFKEGTEVDIEISENGFIVTKSKMKKHFPFKESELLKGLSAQTAHADLLASPLPNEVEQ</sequence>
<evidence type="ECO:0000313" key="2">
    <source>
        <dbReference type="EMBL" id="KTD37112.1"/>
    </source>
</evidence>
<dbReference type="RefSeq" id="WP_025386021.1">
    <property type="nucleotide sequence ID" value="NZ_LCUA01000001.1"/>
</dbReference>
<feature type="domain" description="SpoVT-AbrB" evidence="1">
    <location>
        <begin position="7"/>
        <end position="51"/>
    </location>
</feature>
<reference evidence="2 3" key="1">
    <citation type="submission" date="2015-11" db="EMBL/GenBank/DDBJ databases">
        <title>Genomic analysis of 38 Legionella species identifies large and diverse effector repertoires.</title>
        <authorList>
            <person name="Burstein D."/>
            <person name="Amaro F."/>
            <person name="Zusman T."/>
            <person name="Lifshitz Z."/>
            <person name="Cohen O."/>
            <person name="Gilbert J.A."/>
            <person name="Pupko T."/>
            <person name="Shuman H.A."/>
            <person name="Segal G."/>
        </authorList>
    </citation>
    <scope>NUCLEOTIDE SEQUENCE [LARGE SCALE GENOMIC DNA]</scope>
    <source>
        <strain evidence="2 3">Oak Ridge-10</strain>
    </source>
</reference>
<proteinExistence type="predicted"/>
<evidence type="ECO:0000259" key="1">
    <source>
        <dbReference type="Pfam" id="PF04014"/>
    </source>
</evidence>
<evidence type="ECO:0000313" key="3">
    <source>
        <dbReference type="Proteomes" id="UP000054858"/>
    </source>
</evidence>
<organism evidence="2 3">
    <name type="scientific">Legionella oakridgensis</name>
    <dbReference type="NCBI Taxonomy" id="29423"/>
    <lineage>
        <taxon>Bacteria</taxon>
        <taxon>Pseudomonadati</taxon>
        <taxon>Pseudomonadota</taxon>
        <taxon>Gammaproteobacteria</taxon>
        <taxon>Legionellales</taxon>
        <taxon>Legionellaceae</taxon>
        <taxon>Legionella</taxon>
    </lineage>
</organism>
<dbReference type="EMBL" id="LNYP01000031">
    <property type="protein sequence ID" value="KTD37112.1"/>
    <property type="molecule type" value="Genomic_DNA"/>
</dbReference>
<dbReference type="InterPro" id="IPR007159">
    <property type="entry name" value="SpoVT-AbrB_dom"/>
</dbReference>
<dbReference type="Proteomes" id="UP000054858">
    <property type="component" value="Unassembled WGS sequence"/>
</dbReference>
<dbReference type="Gene3D" id="2.10.260.10">
    <property type="match status" value="1"/>
</dbReference>
<dbReference type="InterPro" id="IPR037914">
    <property type="entry name" value="SpoVT-AbrB_sf"/>
</dbReference>
<name>A0A0W0WXQ4_9GAMM</name>